<keyword evidence="3" id="KW-1185">Reference proteome</keyword>
<evidence type="ECO:0000313" key="3">
    <source>
        <dbReference type="Proteomes" id="UP000290191"/>
    </source>
</evidence>
<dbReference type="InterPro" id="IPR008136">
    <property type="entry name" value="CinA_C"/>
</dbReference>
<accession>A0A4Q0XW22</accession>
<comment type="caution">
    <text evidence="2">The sequence shown here is derived from an EMBL/GenBank/DDBJ whole genome shotgun (WGS) entry which is preliminary data.</text>
</comment>
<dbReference type="InterPro" id="IPR036653">
    <property type="entry name" value="CinA-like_C"/>
</dbReference>
<evidence type="ECO:0000259" key="1">
    <source>
        <dbReference type="Pfam" id="PF02464"/>
    </source>
</evidence>
<dbReference type="STRING" id="877500.GCA_000935065_00955"/>
<reference evidence="2 3" key="1">
    <citation type="submission" date="2017-10" db="EMBL/GenBank/DDBJ databases">
        <title>Genomics of the genus Arcobacter.</title>
        <authorList>
            <person name="Perez-Cataluna A."/>
            <person name="Figueras M.J."/>
        </authorList>
    </citation>
    <scope>NUCLEOTIDE SEQUENCE [LARGE SCALE GENOMIC DNA]</scope>
    <source>
        <strain evidence="2 3">DSM 24636</strain>
    </source>
</reference>
<organism evidence="2 3">
    <name type="scientific">Halarcobacter anaerophilus</name>
    <dbReference type="NCBI Taxonomy" id="877500"/>
    <lineage>
        <taxon>Bacteria</taxon>
        <taxon>Pseudomonadati</taxon>
        <taxon>Campylobacterota</taxon>
        <taxon>Epsilonproteobacteria</taxon>
        <taxon>Campylobacterales</taxon>
        <taxon>Arcobacteraceae</taxon>
        <taxon>Halarcobacter</taxon>
    </lineage>
</organism>
<proteinExistence type="predicted"/>
<dbReference type="Pfam" id="PF02464">
    <property type="entry name" value="CinA"/>
    <property type="match status" value="1"/>
</dbReference>
<dbReference type="OrthoDB" id="9801454at2"/>
<dbReference type="RefSeq" id="WP_129082925.1">
    <property type="nucleotide sequence ID" value="NZ_CP041070.1"/>
</dbReference>
<protein>
    <submittedName>
        <fullName evidence="2">Damage-inducible protein CinA</fullName>
    </submittedName>
</protein>
<dbReference type="Proteomes" id="UP000290191">
    <property type="component" value="Unassembled WGS sequence"/>
</dbReference>
<dbReference type="NCBIfam" id="TIGR00199">
    <property type="entry name" value="PncC_domain"/>
    <property type="match status" value="1"/>
</dbReference>
<feature type="domain" description="CinA C-terminal" evidence="1">
    <location>
        <begin position="16"/>
        <end position="161"/>
    </location>
</feature>
<dbReference type="AlphaFoldDB" id="A0A4Q0XW22"/>
<sequence>MEKSLFINEEELIDFQNLLREHKKTITTAESCTGGLIASMITRISGSSDIFRGAVVTYCNEIKTQELGVQKDTLDNYGAVSIQVVDEMLKGVIKKFDADFAIAVSGVAGPNGGTKNKPVGTVVIGVMGKNIEKNIEICHFKGTRNEVQNLSAKYSLKKLFNFLKKTLDK</sequence>
<dbReference type="SUPFAM" id="SSF142433">
    <property type="entry name" value="CinA-like"/>
    <property type="match status" value="1"/>
</dbReference>
<name>A0A4Q0XW22_9BACT</name>
<dbReference type="EMBL" id="PDKO01000016">
    <property type="protein sequence ID" value="RXJ61363.1"/>
    <property type="molecule type" value="Genomic_DNA"/>
</dbReference>
<evidence type="ECO:0000313" key="2">
    <source>
        <dbReference type="EMBL" id="RXJ61363.1"/>
    </source>
</evidence>
<dbReference type="Gene3D" id="3.90.950.20">
    <property type="entry name" value="CinA-like"/>
    <property type="match status" value="1"/>
</dbReference>
<gene>
    <name evidence="2" type="ORF">CRV06_13845</name>
</gene>